<dbReference type="AlphaFoldDB" id="A0A085W014"/>
<dbReference type="PATRIC" id="fig|394096.3.peg.8195"/>
<feature type="domain" description="Glucose-methanol-choline oxidoreductase N-terminal" evidence="5">
    <location>
        <begin position="204"/>
        <end position="313"/>
    </location>
</feature>
<dbReference type="EMBL" id="JMCB01000025">
    <property type="protein sequence ID" value="KFE61027.1"/>
    <property type="molecule type" value="Genomic_DNA"/>
</dbReference>
<keyword evidence="8" id="KW-1185">Reference proteome</keyword>
<dbReference type="Pfam" id="PF00732">
    <property type="entry name" value="GMC_oxred_N"/>
    <property type="match status" value="1"/>
</dbReference>
<dbReference type="Pfam" id="PF05199">
    <property type="entry name" value="GMC_oxred_C"/>
    <property type="match status" value="1"/>
</dbReference>
<dbReference type="OrthoDB" id="9787779at2"/>
<evidence type="ECO:0000313" key="7">
    <source>
        <dbReference type="EMBL" id="KFE61027.1"/>
    </source>
</evidence>
<dbReference type="GO" id="GO:0016614">
    <property type="term" value="F:oxidoreductase activity, acting on CH-OH group of donors"/>
    <property type="evidence" value="ECO:0007669"/>
    <property type="project" value="InterPro"/>
</dbReference>
<comment type="similarity">
    <text evidence="1">Belongs to the GMC oxidoreductase family.</text>
</comment>
<name>A0A085W014_9BACT</name>
<keyword evidence="3" id="KW-0274">FAD</keyword>
<keyword evidence="2" id="KW-0285">Flavoprotein</keyword>
<dbReference type="SUPFAM" id="SSF51905">
    <property type="entry name" value="FAD/NAD(P)-binding domain"/>
    <property type="match status" value="1"/>
</dbReference>
<sequence>MTKDPVDICIIGSGAGGAPMALELGRAGFKVVVLEKGAHYHPKDFVHDEILNSRRNFFMPLPWEEPHLVRTGPSARYERTNSAWTANCVGGGTVHMSGYFYRLKPVDFRLRSTLGNVKGANLADWPLSYEEFAPFYDKAEAELGVSGEARPHPFAEPRSGPFPLPPLDVHPIAREIDRVCTEMKWHPLTTARGIISKPYRGRSACAYCALCGSYGCEMGAKSGTNANLIPAALATGNVELRPKCMARSIEVDKEGRAKSVVYLDPEGVEQEQPAKIIVVSCTAVESARLLLNSTSSRFPKGLANGNGLVGQNLMFSSFGEARATFRLSKQKASRPWLSAPDPFVNRSLQDFYLMPDDRFGFRKGGTLGFMWTHPNPIFAAVGLAGSGKEGVFGKALKERMREYRDSRILQFEVYGEFLATPGTYVTVEPNVKDKYGLPVAAITMDRHPMDFAATRFLVERGEEVLMRLDPDDMKRVGIAGETTILQHGTCRFGADPATSVLDKDCRAHEVNNLYVVDGSFMPSAGSVPSTLTIAANSFRVAHHLVRKLKSQPSGSRRP</sequence>
<dbReference type="PANTHER" id="PTHR46056:SF12">
    <property type="entry name" value="LONG-CHAIN-ALCOHOL OXIDASE"/>
    <property type="match status" value="1"/>
</dbReference>
<evidence type="ECO:0000256" key="3">
    <source>
        <dbReference type="ARBA" id="ARBA00022827"/>
    </source>
</evidence>
<dbReference type="Proteomes" id="UP000028725">
    <property type="component" value="Unassembled WGS sequence"/>
</dbReference>
<gene>
    <name evidence="7" type="ORF">DB31_4462</name>
</gene>
<reference evidence="7 8" key="1">
    <citation type="submission" date="2014-04" db="EMBL/GenBank/DDBJ databases">
        <title>Genome assembly of Hyalangium minutum DSM 14724.</title>
        <authorList>
            <person name="Sharma G."/>
            <person name="Subramanian S."/>
        </authorList>
    </citation>
    <scope>NUCLEOTIDE SEQUENCE [LARGE SCALE GENOMIC DNA]</scope>
    <source>
        <strain evidence="7 8">DSM 14724</strain>
    </source>
</reference>
<dbReference type="InterPro" id="IPR000172">
    <property type="entry name" value="GMC_OxRdtase_N"/>
</dbReference>
<evidence type="ECO:0000313" key="8">
    <source>
        <dbReference type="Proteomes" id="UP000028725"/>
    </source>
</evidence>
<dbReference type="InterPro" id="IPR007867">
    <property type="entry name" value="GMC_OxRtase_C"/>
</dbReference>
<dbReference type="RefSeq" id="WP_044198363.1">
    <property type="nucleotide sequence ID" value="NZ_JMCB01000025.1"/>
</dbReference>
<dbReference type="PANTHER" id="PTHR46056">
    <property type="entry name" value="LONG-CHAIN-ALCOHOL OXIDASE"/>
    <property type="match status" value="1"/>
</dbReference>
<accession>A0A085W014</accession>
<proteinExistence type="inferred from homology"/>
<dbReference type="InterPro" id="IPR036188">
    <property type="entry name" value="FAD/NAD-bd_sf"/>
</dbReference>
<evidence type="ECO:0000256" key="4">
    <source>
        <dbReference type="ARBA" id="ARBA00023002"/>
    </source>
</evidence>
<protein>
    <submittedName>
        <fullName evidence="7">Glucose-methanol-choline (GMC) oxidoreductase:NAD binding site</fullName>
    </submittedName>
</protein>
<dbReference type="Gene3D" id="3.50.50.60">
    <property type="entry name" value="FAD/NAD(P)-binding domain"/>
    <property type="match status" value="2"/>
</dbReference>
<evidence type="ECO:0000256" key="1">
    <source>
        <dbReference type="ARBA" id="ARBA00010790"/>
    </source>
</evidence>
<evidence type="ECO:0000259" key="5">
    <source>
        <dbReference type="Pfam" id="PF00732"/>
    </source>
</evidence>
<organism evidence="7 8">
    <name type="scientific">Hyalangium minutum</name>
    <dbReference type="NCBI Taxonomy" id="394096"/>
    <lineage>
        <taxon>Bacteria</taxon>
        <taxon>Pseudomonadati</taxon>
        <taxon>Myxococcota</taxon>
        <taxon>Myxococcia</taxon>
        <taxon>Myxococcales</taxon>
        <taxon>Cystobacterineae</taxon>
        <taxon>Archangiaceae</taxon>
        <taxon>Hyalangium</taxon>
    </lineage>
</organism>
<keyword evidence="4" id="KW-0560">Oxidoreductase</keyword>
<evidence type="ECO:0000259" key="6">
    <source>
        <dbReference type="Pfam" id="PF05199"/>
    </source>
</evidence>
<comment type="caution">
    <text evidence="7">The sequence shown here is derived from an EMBL/GenBank/DDBJ whole genome shotgun (WGS) entry which is preliminary data.</text>
</comment>
<dbReference type="GO" id="GO:0050660">
    <property type="term" value="F:flavin adenine dinucleotide binding"/>
    <property type="evidence" value="ECO:0007669"/>
    <property type="project" value="InterPro"/>
</dbReference>
<dbReference type="STRING" id="394096.DB31_4462"/>
<evidence type="ECO:0000256" key="2">
    <source>
        <dbReference type="ARBA" id="ARBA00022630"/>
    </source>
</evidence>
<feature type="domain" description="Glucose-methanol-choline oxidoreductase C-terminal" evidence="6">
    <location>
        <begin position="426"/>
        <end position="535"/>
    </location>
</feature>